<evidence type="ECO:0000313" key="3">
    <source>
        <dbReference type="Proteomes" id="UP000266643"/>
    </source>
</evidence>
<dbReference type="SUPFAM" id="SSF64356">
    <property type="entry name" value="SNARE-like"/>
    <property type="match status" value="1"/>
</dbReference>
<dbReference type="InterPro" id="IPR011012">
    <property type="entry name" value="Longin-like_dom_sf"/>
</dbReference>
<name>A0A397CQD4_APHAT</name>
<reference evidence="3 4" key="1">
    <citation type="submission" date="2018-08" db="EMBL/GenBank/DDBJ databases">
        <title>Aphanomyces genome sequencing and annotation.</title>
        <authorList>
            <person name="Minardi D."/>
            <person name="Oidtmann B."/>
            <person name="Van Der Giezen M."/>
            <person name="Studholme D.J."/>
        </authorList>
    </citation>
    <scope>NUCLEOTIDE SEQUENCE [LARGE SCALE GENOMIC DNA]</scope>
    <source>
        <strain evidence="1 3">D2</strain>
        <strain evidence="2 4">Si</strain>
    </source>
</reference>
<evidence type="ECO:0000313" key="4">
    <source>
        <dbReference type="Proteomes" id="UP000283543"/>
    </source>
</evidence>
<proteinExistence type="predicted"/>
<dbReference type="Proteomes" id="UP000266643">
    <property type="component" value="Unassembled WGS sequence"/>
</dbReference>
<dbReference type="EMBL" id="QUTB01002019">
    <property type="protein sequence ID" value="RHY74134.1"/>
    <property type="molecule type" value="Genomic_DNA"/>
</dbReference>
<evidence type="ECO:0008006" key="5">
    <source>
        <dbReference type="Google" id="ProtNLM"/>
    </source>
</evidence>
<dbReference type="Proteomes" id="UP000283543">
    <property type="component" value="Unassembled WGS sequence"/>
</dbReference>
<organism evidence="1 3">
    <name type="scientific">Aphanomyces astaci</name>
    <name type="common">Crayfish plague agent</name>
    <dbReference type="NCBI Taxonomy" id="112090"/>
    <lineage>
        <taxon>Eukaryota</taxon>
        <taxon>Sar</taxon>
        <taxon>Stramenopiles</taxon>
        <taxon>Oomycota</taxon>
        <taxon>Saprolegniomycetes</taxon>
        <taxon>Saprolegniales</taxon>
        <taxon>Verrucalvaceae</taxon>
        <taxon>Aphanomyces</taxon>
    </lineage>
</organism>
<dbReference type="EMBL" id="QUTD01008169">
    <property type="protein sequence ID" value="RHY47306.1"/>
    <property type="molecule type" value="Genomic_DNA"/>
</dbReference>
<dbReference type="AlphaFoldDB" id="A0A397CQD4"/>
<accession>A0A397CQD4</accession>
<comment type="caution">
    <text evidence="1">The sequence shown here is derived from an EMBL/GenBank/DDBJ whole genome shotgun (WGS) entry which is preliminary data.</text>
</comment>
<dbReference type="Gene3D" id="3.30.450.60">
    <property type="match status" value="1"/>
</dbReference>
<evidence type="ECO:0000313" key="1">
    <source>
        <dbReference type="EMBL" id="RHY47306.1"/>
    </source>
</evidence>
<sequence>MVLSAVFITDLKGKIIISRNYRGDIPMSIAEKFTQYVTEKDDNEQRPVFTNDESGVTFVYIK</sequence>
<gene>
    <name evidence="1" type="ORF">DYB30_011866</name>
    <name evidence="2" type="ORF">DYB34_012115</name>
</gene>
<evidence type="ECO:0000313" key="2">
    <source>
        <dbReference type="EMBL" id="RHY74134.1"/>
    </source>
</evidence>
<protein>
    <recommendedName>
        <fullName evidence="5">Longin domain-containing protein</fullName>
    </recommendedName>
</protein>
<feature type="non-terminal residue" evidence="1">
    <location>
        <position position="62"/>
    </location>
</feature>